<dbReference type="AlphaFoldDB" id="E1KUC7"/>
<dbReference type="RefSeq" id="WP_004358326.1">
    <property type="nucleotide sequence ID" value="NZ_AEDO01000064.1"/>
</dbReference>
<keyword evidence="2" id="KW-0472">Membrane</keyword>
<dbReference type="EMBL" id="AEDO01000064">
    <property type="protein sequence ID" value="EFL44921.1"/>
    <property type="molecule type" value="Genomic_DNA"/>
</dbReference>
<evidence type="ECO:0000256" key="2">
    <source>
        <dbReference type="SAM" id="Phobius"/>
    </source>
</evidence>
<keyword evidence="2" id="KW-1133">Transmembrane helix</keyword>
<dbReference type="STRING" id="866771.HMPREF9296_0175"/>
<sequence>MADTILQFLQWAIPSGGIGAAIAWIVNRRVRTAENKKKVEDTYKQMYDMVSTELIELQKKSNDNYDKMEQLRLEHDKTRRALNRLSRAIEAIQLCPHRAACPVSRELQVETDGNDTKHTHTKRLAQPKKQLPNKQPASKRGNNRDATGSCRHNDDEPTDDEPP</sequence>
<feature type="transmembrane region" description="Helical" evidence="2">
    <location>
        <begin position="6"/>
        <end position="26"/>
    </location>
</feature>
<evidence type="ECO:0000313" key="3">
    <source>
        <dbReference type="EMBL" id="EFL44921.1"/>
    </source>
</evidence>
<dbReference type="eggNOG" id="ENOG502ZR27">
    <property type="taxonomic scope" value="Bacteria"/>
</dbReference>
<dbReference type="Proteomes" id="UP000003610">
    <property type="component" value="Unassembled WGS sequence"/>
</dbReference>
<evidence type="ECO:0000256" key="1">
    <source>
        <dbReference type="SAM" id="MobiDB-lite"/>
    </source>
</evidence>
<protein>
    <submittedName>
        <fullName evidence="3">Uncharacterized protein</fullName>
    </submittedName>
</protein>
<reference evidence="3 4" key="1">
    <citation type="submission" date="2010-08" db="EMBL/GenBank/DDBJ databases">
        <authorList>
            <person name="Durkin A.S."/>
            <person name="Madupu R."/>
            <person name="Torralba M."/>
            <person name="Gillis M."/>
            <person name="Methe B."/>
            <person name="Sutton G."/>
            <person name="Nelson K.E."/>
        </authorList>
    </citation>
    <scope>NUCLEOTIDE SEQUENCE [LARGE SCALE GENOMIC DNA]</scope>
    <source>
        <strain evidence="3 4">FB035-09AN</strain>
    </source>
</reference>
<accession>E1KUC7</accession>
<gene>
    <name evidence="3" type="ORF">HMPREF9296_0175</name>
</gene>
<comment type="caution">
    <text evidence="3">The sequence shown here is derived from an EMBL/GenBank/DDBJ whole genome shotgun (WGS) entry which is preliminary data.</text>
</comment>
<proteinExistence type="predicted"/>
<keyword evidence="2" id="KW-0812">Transmembrane</keyword>
<organism evidence="3 4">
    <name type="scientific">Prevotella disiens FB035-09AN</name>
    <dbReference type="NCBI Taxonomy" id="866771"/>
    <lineage>
        <taxon>Bacteria</taxon>
        <taxon>Pseudomonadati</taxon>
        <taxon>Bacteroidota</taxon>
        <taxon>Bacteroidia</taxon>
        <taxon>Bacteroidales</taxon>
        <taxon>Prevotellaceae</taxon>
        <taxon>Prevotella</taxon>
    </lineage>
</organism>
<evidence type="ECO:0000313" key="4">
    <source>
        <dbReference type="Proteomes" id="UP000003610"/>
    </source>
</evidence>
<feature type="region of interest" description="Disordered" evidence="1">
    <location>
        <begin position="108"/>
        <end position="163"/>
    </location>
</feature>
<name>E1KUC7_9BACT</name>